<comment type="subcellular location">
    <subcellularLocation>
        <location evidence="1">Cell membrane</location>
        <topology evidence="1">Multi-pass membrane protein</topology>
    </subcellularLocation>
</comment>
<evidence type="ECO:0000256" key="6">
    <source>
        <dbReference type="ARBA" id="ARBA00022989"/>
    </source>
</evidence>
<reference evidence="9 10" key="1">
    <citation type="submission" date="2014-04" db="EMBL/GenBank/DDBJ databases">
        <title>Draft Genome Sequence of Synergistes jonesii.</title>
        <authorList>
            <person name="Coil D.A."/>
            <person name="Eisen J.A."/>
            <person name="Holland-Moritz H.E."/>
        </authorList>
    </citation>
    <scope>NUCLEOTIDE SEQUENCE [LARGE SCALE GENOMIC DNA]</scope>
    <source>
        <strain evidence="9 10">78-1</strain>
    </source>
</reference>
<dbReference type="eggNOG" id="COG1296">
    <property type="taxonomic scope" value="Bacteria"/>
</dbReference>
<feature type="transmembrane region" description="Helical" evidence="8">
    <location>
        <begin position="70"/>
        <end position="88"/>
    </location>
</feature>
<dbReference type="AlphaFoldDB" id="A0A073IRT9"/>
<keyword evidence="4" id="KW-1003">Cell membrane</keyword>
<protein>
    <recommendedName>
        <fullName evidence="11">Branched-chain amino acid ABC transporter permease</fullName>
    </recommendedName>
</protein>
<comment type="similarity">
    <text evidence="2">Belongs to the AzlC family.</text>
</comment>
<organism evidence="9 10">
    <name type="scientific">Synergistes jonesii</name>
    <dbReference type="NCBI Taxonomy" id="2754"/>
    <lineage>
        <taxon>Bacteria</taxon>
        <taxon>Thermotogati</taxon>
        <taxon>Synergistota</taxon>
        <taxon>Synergistia</taxon>
        <taxon>Synergistales</taxon>
        <taxon>Synergistaceae</taxon>
        <taxon>Synergistes</taxon>
    </lineage>
</organism>
<evidence type="ECO:0008006" key="11">
    <source>
        <dbReference type="Google" id="ProtNLM"/>
    </source>
</evidence>
<dbReference type="EMBL" id="JMKI01000031">
    <property type="protein sequence ID" value="KEJ92206.1"/>
    <property type="molecule type" value="Genomic_DNA"/>
</dbReference>
<sequence length="237" mass="25625">MEISEGTRKAFKYASRDTFPVMTAFLVLGAGYGVLMRSKGVGWAWPGVMSLLIFAGSMQFVAADLIASGASLLSAALMTLMVNFRHIFYGVSMLEKYKNTGARKPVLIFGLCDETFSLVCSADMPEEVNLKDYYLFVTLLDISYWVAGSFLGGLLGGALAFNAEGVDFAMTALFTVIFVEQWEGAKEHLPALTGLALSLLSLLLFGPANFLIPALLLIAAALSAERRLIERRAHDAG</sequence>
<dbReference type="PANTHER" id="PTHR34979:SF1">
    <property type="entry name" value="INNER MEMBRANE PROTEIN YGAZ"/>
    <property type="match status" value="1"/>
</dbReference>
<keyword evidence="3" id="KW-0813">Transport</keyword>
<dbReference type="InterPro" id="IPR011606">
    <property type="entry name" value="Brnchd-chn_aa_trnsp_permease"/>
</dbReference>
<dbReference type="PATRIC" id="fig|2754.20.peg.7"/>
<name>A0A073IRT9_9BACT</name>
<evidence type="ECO:0000256" key="1">
    <source>
        <dbReference type="ARBA" id="ARBA00004651"/>
    </source>
</evidence>
<dbReference type="STRING" id="2754.EH55_04145"/>
<keyword evidence="5 8" id="KW-0812">Transmembrane</keyword>
<keyword evidence="10" id="KW-1185">Reference proteome</keyword>
<comment type="caution">
    <text evidence="9">The sequence shown here is derived from an EMBL/GenBank/DDBJ whole genome shotgun (WGS) entry which is preliminary data.</text>
</comment>
<feature type="transmembrane region" description="Helical" evidence="8">
    <location>
        <begin position="43"/>
        <end position="63"/>
    </location>
</feature>
<evidence type="ECO:0000256" key="3">
    <source>
        <dbReference type="ARBA" id="ARBA00022448"/>
    </source>
</evidence>
<evidence type="ECO:0000313" key="10">
    <source>
        <dbReference type="Proteomes" id="UP000027665"/>
    </source>
</evidence>
<evidence type="ECO:0000256" key="2">
    <source>
        <dbReference type="ARBA" id="ARBA00010735"/>
    </source>
</evidence>
<feature type="transmembrane region" description="Helical" evidence="8">
    <location>
        <begin position="199"/>
        <end position="222"/>
    </location>
</feature>
<evidence type="ECO:0000256" key="7">
    <source>
        <dbReference type="ARBA" id="ARBA00023136"/>
    </source>
</evidence>
<proteinExistence type="inferred from homology"/>
<evidence type="ECO:0000256" key="8">
    <source>
        <dbReference type="SAM" id="Phobius"/>
    </source>
</evidence>
<keyword evidence="7 8" id="KW-0472">Membrane</keyword>
<dbReference type="GeneID" id="90983502"/>
<dbReference type="Proteomes" id="UP000027665">
    <property type="component" value="Unassembled WGS sequence"/>
</dbReference>
<dbReference type="Pfam" id="PF03591">
    <property type="entry name" value="AzlC"/>
    <property type="match status" value="1"/>
</dbReference>
<dbReference type="PANTHER" id="PTHR34979">
    <property type="entry name" value="INNER MEMBRANE PROTEIN YGAZ"/>
    <property type="match status" value="1"/>
</dbReference>
<gene>
    <name evidence="9" type="ORF">EH55_04145</name>
</gene>
<evidence type="ECO:0000256" key="4">
    <source>
        <dbReference type="ARBA" id="ARBA00022475"/>
    </source>
</evidence>
<dbReference type="RefSeq" id="WP_037975892.1">
    <property type="nucleotide sequence ID" value="NZ_JMKI01000031.1"/>
</dbReference>
<accession>A0A073IRT9</accession>
<dbReference type="GO" id="GO:0005886">
    <property type="term" value="C:plasma membrane"/>
    <property type="evidence" value="ECO:0007669"/>
    <property type="project" value="UniProtKB-SubCell"/>
</dbReference>
<keyword evidence="6 8" id="KW-1133">Transmembrane helix</keyword>
<dbReference type="GO" id="GO:1903785">
    <property type="term" value="P:L-valine transmembrane transport"/>
    <property type="evidence" value="ECO:0007669"/>
    <property type="project" value="TreeGrafter"/>
</dbReference>
<evidence type="ECO:0000313" key="9">
    <source>
        <dbReference type="EMBL" id="KEJ92206.1"/>
    </source>
</evidence>
<dbReference type="OrthoDB" id="3181706at2"/>
<feature type="transmembrane region" description="Helical" evidence="8">
    <location>
        <begin position="18"/>
        <end position="37"/>
    </location>
</feature>
<evidence type="ECO:0000256" key="5">
    <source>
        <dbReference type="ARBA" id="ARBA00022692"/>
    </source>
</evidence>